<reference evidence="1 2" key="1">
    <citation type="submission" date="2021-03" db="EMBL/GenBank/DDBJ databases">
        <authorList>
            <person name="Grouzdev D.S."/>
        </authorList>
    </citation>
    <scope>NUCLEOTIDE SEQUENCE [LARGE SCALE GENOMIC DNA]</scope>
    <source>
        <strain evidence="1 2">M50-1</strain>
    </source>
</reference>
<dbReference type="Proteomes" id="UP001193081">
    <property type="component" value="Unassembled WGS sequence"/>
</dbReference>
<comment type="caution">
    <text evidence="1">The sequence shown here is derived from an EMBL/GenBank/DDBJ whole genome shotgun (WGS) entry which is preliminary data.</text>
</comment>
<dbReference type="Pfam" id="PF05120">
    <property type="entry name" value="GvpG"/>
    <property type="match status" value="1"/>
</dbReference>
<protein>
    <submittedName>
        <fullName evidence="1">Gas vesicle protein GvpG</fullName>
    </submittedName>
</protein>
<name>A0ABS4DC83_9CHLR</name>
<dbReference type="RefSeq" id="WP_135479286.1">
    <property type="nucleotide sequence ID" value="NZ_SIJK02000027.1"/>
</dbReference>
<accession>A0ABS4DC83</accession>
<gene>
    <name evidence="1" type="ORF">EYB53_015190</name>
</gene>
<keyword evidence="2" id="KW-1185">Reference proteome</keyword>
<dbReference type="InterPro" id="IPR007804">
    <property type="entry name" value="GvpG"/>
</dbReference>
<dbReference type="EMBL" id="SIJK02000027">
    <property type="protein sequence ID" value="MBP1467058.1"/>
    <property type="molecule type" value="Genomic_DNA"/>
</dbReference>
<evidence type="ECO:0000313" key="1">
    <source>
        <dbReference type="EMBL" id="MBP1467058.1"/>
    </source>
</evidence>
<proteinExistence type="predicted"/>
<organism evidence="1 2">
    <name type="scientific">Candidatus Chloroploca mongolica</name>
    <dbReference type="NCBI Taxonomy" id="2528176"/>
    <lineage>
        <taxon>Bacteria</taxon>
        <taxon>Bacillati</taxon>
        <taxon>Chloroflexota</taxon>
        <taxon>Chloroflexia</taxon>
        <taxon>Chloroflexales</taxon>
        <taxon>Chloroflexineae</taxon>
        <taxon>Oscillochloridaceae</taxon>
        <taxon>Candidatus Chloroploca</taxon>
    </lineage>
</organism>
<evidence type="ECO:0000313" key="2">
    <source>
        <dbReference type="Proteomes" id="UP001193081"/>
    </source>
</evidence>
<sequence length="85" mass="9801">MGILTDLLLLPVTAPIKGTIWIAEKLLEQAEGEIYDEGKVRGQLMEMELKLDLGEITEDEYMEAEEYLLERIKEIREYNASKAQQ</sequence>